<evidence type="ECO:0000313" key="8">
    <source>
        <dbReference type="EMBL" id="AUT13216.1"/>
    </source>
</evidence>
<dbReference type="GO" id="GO:0000981">
    <property type="term" value="F:DNA-binding transcription factor activity, RNA polymerase II-specific"/>
    <property type="evidence" value="ECO:0007669"/>
    <property type="project" value="TreeGrafter"/>
</dbReference>
<organism evidence="8">
    <name type="scientific">Penaeus chinensis</name>
    <name type="common">Fleshy prawn</name>
    <name type="synonym">Fenneropenaeus chinensis</name>
    <dbReference type="NCBI Taxonomy" id="139456"/>
    <lineage>
        <taxon>Eukaryota</taxon>
        <taxon>Metazoa</taxon>
        <taxon>Ecdysozoa</taxon>
        <taxon>Arthropoda</taxon>
        <taxon>Crustacea</taxon>
        <taxon>Multicrustacea</taxon>
        <taxon>Malacostraca</taxon>
        <taxon>Eumalacostraca</taxon>
        <taxon>Eucarida</taxon>
        <taxon>Decapoda</taxon>
        <taxon>Dendrobranchiata</taxon>
        <taxon>Penaeoidea</taxon>
        <taxon>Penaeidae</taxon>
        <taxon>Penaeus</taxon>
    </lineage>
</organism>
<comment type="subcellular location">
    <subcellularLocation>
        <location evidence="5">Nucleus</location>
    </subcellularLocation>
</comment>
<reference evidence="8" key="1">
    <citation type="journal article" date="2018" name="Gene">
        <title>Identification and characterization of a doublesex gene which regulates the expression of insulin-like androgenic gland hormone in Fenneropenaeus chinensis.</title>
        <authorList>
            <person name="Li S."/>
            <person name="Li F."/>
            <person name="Yu K."/>
            <person name="Xiang J."/>
        </authorList>
    </citation>
    <scope>NUCLEOTIDE SEQUENCE</scope>
</reference>
<dbReference type="AlphaFoldDB" id="A0A2I8B5Z4"/>
<evidence type="ECO:0000256" key="2">
    <source>
        <dbReference type="ARBA" id="ARBA00022833"/>
    </source>
</evidence>
<feature type="domain" description="DM" evidence="7">
    <location>
        <begin position="148"/>
        <end position="196"/>
    </location>
</feature>
<feature type="region of interest" description="Disordered" evidence="6">
    <location>
        <begin position="201"/>
        <end position="225"/>
    </location>
</feature>
<gene>
    <name evidence="8" type="primary">Dsx</name>
</gene>
<dbReference type="GO" id="GO:0000978">
    <property type="term" value="F:RNA polymerase II cis-regulatory region sequence-specific DNA binding"/>
    <property type="evidence" value="ECO:0007669"/>
    <property type="project" value="TreeGrafter"/>
</dbReference>
<dbReference type="Gene3D" id="4.10.1040.10">
    <property type="entry name" value="DM DNA-binding domain"/>
    <property type="match status" value="1"/>
</dbReference>
<sequence length="257" mass="28400">MAMGPRKKADFFNRGRGYEFESDADEPAEGFSSHEPLLEAPGYDPDPAHSLEGGQYHDSTSYGGGFCPYQPQKHATYEVSQPGLDPEAPYQYATPQYPGPSGYSLPCQDEGSHAAAGGSLDSAGGARAWCASAEQEGEKKKGKRAPTCRLCANHGLVVEMKGHKLYCKYQKPHDCAKCEITLQRRYYTAAQQRITRTQQLQLQEGQEPVQAGLPPSPANPREFPRLPELLQDCDNIIDESLFARINEVVRPRSHHPH</sequence>
<protein>
    <submittedName>
        <fullName evidence="8">Doublesex</fullName>
    </submittedName>
</protein>
<dbReference type="GO" id="GO:0007548">
    <property type="term" value="P:sex differentiation"/>
    <property type="evidence" value="ECO:0007669"/>
    <property type="project" value="TreeGrafter"/>
</dbReference>
<accession>A0A2I8B5Z4</accession>
<dbReference type="PANTHER" id="PTHR12322:SF53">
    <property type="entry name" value="DOUBLESEX-MAB RELATED 11E"/>
    <property type="match status" value="1"/>
</dbReference>
<dbReference type="InterPro" id="IPR036407">
    <property type="entry name" value="DM_DNA-bd_sf"/>
</dbReference>
<name>A0A2I8B5Z4_PENCE</name>
<evidence type="ECO:0000256" key="5">
    <source>
        <dbReference type="PROSITE-ProRule" id="PRU00070"/>
    </source>
</evidence>
<evidence type="ECO:0000256" key="3">
    <source>
        <dbReference type="ARBA" id="ARBA00023125"/>
    </source>
</evidence>
<evidence type="ECO:0000256" key="1">
    <source>
        <dbReference type="ARBA" id="ARBA00022723"/>
    </source>
</evidence>
<dbReference type="GO" id="GO:0005634">
    <property type="term" value="C:nucleus"/>
    <property type="evidence" value="ECO:0007669"/>
    <property type="project" value="UniProtKB-SubCell"/>
</dbReference>
<keyword evidence="4 5" id="KW-0539">Nucleus</keyword>
<dbReference type="PROSITE" id="PS50809">
    <property type="entry name" value="DM_2"/>
    <property type="match status" value="1"/>
</dbReference>
<dbReference type="Pfam" id="PF00751">
    <property type="entry name" value="DM"/>
    <property type="match status" value="1"/>
</dbReference>
<feature type="DNA-binding region" description="DM" evidence="5">
    <location>
        <begin position="148"/>
        <end position="196"/>
    </location>
</feature>
<dbReference type="SUPFAM" id="SSF82927">
    <property type="entry name" value="Cysteine-rich DNA binding domain, (DM domain)"/>
    <property type="match status" value="1"/>
</dbReference>
<feature type="region of interest" description="Disordered" evidence="6">
    <location>
        <begin position="1"/>
        <end position="57"/>
    </location>
</feature>
<keyword evidence="1 5" id="KW-0479">Metal-binding</keyword>
<dbReference type="InterPro" id="IPR001275">
    <property type="entry name" value="DM_DNA-bd"/>
</dbReference>
<dbReference type="PANTHER" id="PTHR12322">
    <property type="entry name" value="DOUBLESEX AND MAB-3 RELATED TRANSCRIPTION FACTOR DMRT"/>
    <property type="match status" value="1"/>
</dbReference>
<dbReference type="InterPro" id="IPR026607">
    <property type="entry name" value="DMRT"/>
</dbReference>
<evidence type="ECO:0000259" key="7">
    <source>
        <dbReference type="PROSITE" id="PS50809"/>
    </source>
</evidence>
<evidence type="ECO:0000256" key="4">
    <source>
        <dbReference type="ARBA" id="ARBA00023242"/>
    </source>
</evidence>
<keyword evidence="3 5" id="KW-0238">DNA-binding</keyword>
<dbReference type="GO" id="GO:0046872">
    <property type="term" value="F:metal ion binding"/>
    <property type="evidence" value="ECO:0007669"/>
    <property type="project" value="UniProtKB-KW"/>
</dbReference>
<dbReference type="EMBL" id="MG471412">
    <property type="protein sequence ID" value="AUT13216.1"/>
    <property type="molecule type" value="Genomic_DNA"/>
</dbReference>
<feature type="compositionally biased region" description="Basic and acidic residues" evidence="6">
    <location>
        <begin position="7"/>
        <end position="19"/>
    </location>
</feature>
<dbReference type="SMART" id="SM00301">
    <property type="entry name" value="DM"/>
    <property type="match status" value="1"/>
</dbReference>
<keyword evidence="2 5" id="KW-0862">Zinc</keyword>
<dbReference type="OrthoDB" id="6358622at2759"/>
<evidence type="ECO:0000256" key="6">
    <source>
        <dbReference type="SAM" id="MobiDB-lite"/>
    </source>
</evidence>
<proteinExistence type="predicted"/>